<accession>A0A392TB28</accession>
<evidence type="ECO:0000313" key="2">
    <source>
        <dbReference type="Proteomes" id="UP000265520"/>
    </source>
</evidence>
<sequence length="23" mass="2547">VVSWCAADCRALDYEYDLQPAAS</sequence>
<comment type="caution">
    <text evidence="1">The sequence shown here is derived from an EMBL/GenBank/DDBJ whole genome shotgun (WGS) entry which is preliminary data.</text>
</comment>
<name>A0A392TB28_9FABA</name>
<dbReference type="EMBL" id="LXQA010545032">
    <property type="protein sequence ID" value="MCI58363.1"/>
    <property type="molecule type" value="Genomic_DNA"/>
</dbReference>
<protein>
    <submittedName>
        <fullName evidence="1">Uncharacterized protein</fullName>
    </submittedName>
</protein>
<keyword evidence="2" id="KW-1185">Reference proteome</keyword>
<evidence type="ECO:0000313" key="1">
    <source>
        <dbReference type="EMBL" id="MCI58363.1"/>
    </source>
</evidence>
<dbReference type="AlphaFoldDB" id="A0A392TB28"/>
<dbReference type="Proteomes" id="UP000265520">
    <property type="component" value="Unassembled WGS sequence"/>
</dbReference>
<proteinExistence type="predicted"/>
<feature type="non-terminal residue" evidence="1">
    <location>
        <position position="1"/>
    </location>
</feature>
<reference evidence="1 2" key="1">
    <citation type="journal article" date="2018" name="Front. Plant Sci.">
        <title>Red Clover (Trifolium pratense) and Zigzag Clover (T. medium) - A Picture of Genomic Similarities and Differences.</title>
        <authorList>
            <person name="Dluhosova J."/>
            <person name="Istvanek J."/>
            <person name="Nedelnik J."/>
            <person name="Repkova J."/>
        </authorList>
    </citation>
    <scope>NUCLEOTIDE SEQUENCE [LARGE SCALE GENOMIC DNA]</scope>
    <source>
        <strain evidence="2">cv. 10/8</strain>
        <tissue evidence="1">Leaf</tissue>
    </source>
</reference>
<organism evidence="1 2">
    <name type="scientific">Trifolium medium</name>
    <dbReference type="NCBI Taxonomy" id="97028"/>
    <lineage>
        <taxon>Eukaryota</taxon>
        <taxon>Viridiplantae</taxon>
        <taxon>Streptophyta</taxon>
        <taxon>Embryophyta</taxon>
        <taxon>Tracheophyta</taxon>
        <taxon>Spermatophyta</taxon>
        <taxon>Magnoliopsida</taxon>
        <taxon>eudicotyledons</taxon>
        <taxon>Gunneridae</taxon>
        <taxon>Pentapetalae</taxon>
        <taxon>rosids</taxon>
        <taxon>fabids</taxon>
        <taxon>Fabales</taxon>
        <taxon>Fabaceae</taxon>
        <taxon>Papilionoideae</taxon>
        <taxon>50 kb inversion clade</taxon>
        <taxon>NPAAA clade</taxon>
        <taxon>Hologalegina</taxon>
        <taxon>IRL clade</taxon>
        <taxon>Trifolieae</taxon>
        <taxon>Trifolium</taxon>
    </lineage>
</organism>